<dbReference type="Proteomes" id="UP000887013">
    <property type="component" value="Unassembled WGS sequence"/>
</dbReference>
<accession>A0A8X6TBV8</accession>
<dbReference type="AlphaFoldDB" id="A0A8X6TBV8"/>
<evidence type="ECO:0000313" key="2">
    <source>
        <dbReference type="EMBL" id="GFS93617.1"/>
    </source>
</evidence>
<name>A0A8X6TBV8_NEPPI</name>
<gene>
    <name evidence="2" type="ORF">NPIL_183281</name>
</gene>
<protein>
    <submittedName>
        <fullName evidence="2">Uncharacterized protein</fullName>
    </submittedName>
</protein>
<comment type="caution">
    <text evidence="2">The sequence shown here is derived from an EMBL/GenBank/DDBJ whole genome shotgun (WGS) entry which is preliminary data.</text>
</comment>
<feature type="region of interest" description="Disordered" evidence="1">
    <location>
        <begin position="68"/>
        <end position="104"/>
    </location>
</feature>
<evidence type="ECO:0000313" key="3">
    <source>
        <dbReference type="Proteomes" id="UP000887013"/>
    </source>
</evidence>
<dbReference type="EMBL" id="BMAW01005339">
    <property type="protein sequence ID" value="GFS93617.1"/>
    <property type="molecule type" value="Genomic_DNA"/>
</dbReference>
<organism evidence="2 3">
    <name type="scientific">Nephila pilipes</name>
    <name type="common">Giant wood spider</name>
    <name type="synonym">Nephila maculata</name>
    <dbReference type="NCBI Taxonomy" id="299642"/>
    <lineage>
        <taxon>Eukaryota</taxon>
        <taxon>Metazoa</taxon>
        <taxon>Ecdysozoa</taxon>
        <taxon>Arthropoda</taxon>
        <taxon>Chelicerata</taxon>
        <taxon>Arachnida</taxon>
        <taxon>Araneae</taxon>
        <taxon>Araneomorphae</taxon>
        <taxon>Entelegynae</taxon>
        <taxon>Araneoidea</taxon>
        <taxon>Nephilidae</taxon>
        <taxon>Nephila</taxon>
    </lineage>
</organism>
<reference evidence="2" key="1">
    <citation type="submission" date="2020-08" db="EMBL/GenBank/DDBJ databases">
        <title>Multicomponent nature underlies the extraordinary mechanical properties of spider dragline silk.</title>
        <authorList>
            <person name="Kono N."/>
            <person name="Nakamura H."/>
            <person name="Mori M."/>
            <person name="Yoshida Y."/>
            <person name="Ohtoshi R."/>
            <person name="Malay A.D."/>
            <person name="Moran D.A.P."/>
            <person name="Tomita M."/>
            <person name="Numata K."/>
            <person name="Arakawa K."/>
        </authorList>
    </citation>
    <scope>NUCLEOTIDE SEQUENCE</scope>
</reference>
<evidence type="ECO:0000256" key="1">
    <source>
        <dbReference type="SAM" id="MobiDB-lite"/>
    </source>
</evidence>
<sequence>MDYIFGYNSTLYPVPIHKPHQIPSASAQAPLVQTPTEEKQSKISKIQSQSLRCTNDICSESFCLPNTGGHKALSPEMNPTSQRPNLLIPLKPGRQPSFTKAPPE</sequence>
<keyword evidence="3" id="KW-1185">Reference proteome</keyword>
<proteinExistence type="predicted"/>